<dbReference type="PROSITE" id="PS50111">
    <property type="entry name" value="CHEMOTAXIS_TRANSDUC_2"/>
    <property type="match status" value="1"/>
</dbReference>
<comment type="subcellular location">
    <subcellularLocation>
        <location evidence="1">Cell membrane</location>
    </subcellularLocation>
</comment>
<keyword evidence="2" id="KW-1003">Cell membrane</keyword>
<sequence>MKEWFESLTVRRKLMLMNYGAFTVTAALFISIVGFSGGKVWIALIAAIILALAIQPVVSFLDSSIRSSFSEMSDAAYRISKGDFTHKIDISTAGTLGELGHSFNSMIDKLRDILTETTTITRHVSETSRNIFESNSEIQRVMEQVAVSATELATGSNEISSSVSGISGSIADIENLVSSYAASTKEMNKRSDAMLELVERGRQALDSQSEGMQKNIAATTNVSETIQDLSQKAQGISSITKSISEIADQTNLLSLNASIEAARAGEHGKGFAVVAQEVRLLAEQSMASTKQVFGLVKGITESIKHTIETMKINEEIVSQQSERIRETEQVFVEMATSIQFITDQIAAFARESDVMLESARNISAAIQNISAITQQSAAGTEQVSAAMNEQIASVQAVVHETERMLAMATQLQRTIQVFKIK</sequence>
<dbReference type="EMBL" id="JBHUMY010000001">
    <property type="protein sequence ID" value="MFD2659232.1"/>
    <property type="molecule type" value="Genomic_DNA"/>
</dbReference>
<evidence type="ECO:0000256" key="3">
    <source>
        <dbReference type="ARBA" id="ARBA00023136"/>
    </source>
</evidence>
<dbReference type="PANTHER" id="PTHR32089">
    <property type="entry name" value="METHYL-ACCEPTING CHEMOTAXIS PROTEIN MCPB"/>
    <property type="match status" value="1"/>
</dbReference>
<dbReference type="Pfam" id="PF00672">
    <property type="entry name" value="HAMP"/>
    <property type="match status" value="1"/>
</dbReference>
<evidence type="ECO:0000256" key="5">
    <source>
        <dbReference type="ARBA" id="ARBA00029447"/>
    </source>
</evidence>
<feature type="transmembrane region" description="Helical" evidence="7">
    <location>
        <begin position="41"/>
        <end position="61"/>
    </location>
</feature>
<organism evidence="10 11">
    <name type="scientific">Paenibacillus thailandensis</name>
    <dbReference type="NCBI Taxonomy" id="393250"/>
    <lineage>
        <taxon>Bacteria</taxon>
        <taxon>Bacillati</taxon>
        <taxon>Bacillota</taxon>
        <taxon>Bacilli</taxon>
        <taxon>Bacillales</taxon>
        <taxon>Paenibacillaceae</taxon>
        <taxon>Paenibacillus</taxon>
    </lineage>
</organism>
<evidence type="ECO:0000256" key="7">
    <source>
        <dbReference type="SAM" id="Phobius"/>
    </source>
</evidence>
<evidence type="ECO:0000259" key="9">
    <source>
        <dbReference type="PROSITE" id="PS50885"/>
    </source>
</evidence>
<dbReference type="PANTHER" id="PTHR32089:SF112">
    <property type="entry name" value="LYSOZYME-LIKE PROTEIN-RELATED"/>
    <property type="match status" value="1"/>
</dbReference>
<keyword evidence="7" id="KW-1133">Transmembrane helix</keyword>
<evidence type="ECO:0000313" key="11">
    <source>
        <dbReference type="Proteomes" id="UP001597493"/>
    </source>
</evidence>
<feature type="transmembrane region" description="Helical" evidence="7">
    <location>
        <begin position="16"/>
        <end position="35"/>
    </location>
</feature>
<dbReference type="PROSITE" id="PS50885">
    <property type="entry name" value="HAMP"/>
    <property type="match status" value="1"/>
</dbReference>
<evidence type="ECO:0000256" key="2">
    <source>
        <dbReference type="ARBA" id="ARBA00022475"/>
    </source>
</evidence>
<comment type="similarity">
    <text evidence="5">Belongs to the methyl-accepting chemotaxis (MCP) protein family.</text>
</comment>
<dbReference type="InterPro" id="IPR004089">
    <property type="entry name" value="MCPsignal_dom"/>
</dbReference>
<evidence type="ECO:0000256" key="6">
    <source>
        <dbReference type="PROSITE-ProRule" id="PRU00284"/>
    </source>
</evidence>
<dbReference type="Gene3D" id="6.10.340.10">
    <property type="match status" value="1"/>
</dbReference>
<feature type="domain" description="HAMP" evidence="9">
    <location>
        <begin position="63"/>
        <end position="115"/>
    </location>
</feature>
<gene>
    <name evidence="10" type="ORF">ACFSW5_03005</name>
</gene>
<dbReference type="SUPFAM" id="SSF58104">
    <property type="entry name" value="Methyl-accepting chemotaxis protein (MCP) signaling domain"/>
    <property type="match status" value="1"/>
</dbReference>
<keyword evidence="11" id="KW-1185">Reference proteome</keyword>
<proteinExistence type="inferred from homology"/>
<dbReference type="CDD" id="cd06225">
    <property type="entry name" value="HAMP"/>
    <property type="match status" value="1"/>
</dbReference>
<dbReference type="RefSeq" id="WP_379269609.1">
    <property type="nucleotide sequence ID" value="NZ_JBHUGT010000031.1"/>
</dbReference>
<feature type="domain" description="Methyl-accepting transducer" evidence="8">
    <location>
        <begin position="134"/>
        <end position="384"/>
    </location>
</feature>
<keyword evidence="4 6" id="KW-0807">Transducer</keyword>
<protein>
    <submittedName>
        <fullName evidence="10">Methyl-accepting chemotaxis protein</fullName>
    </submittedName>
</protein>
<evidence type="ECO:0000259" key="8">
    <source>
        <dbReference type="PROSITE" id="PS50111"/>
    </source>
</evidence>
<dbReference type="SMART" id="SM00304">
    <property type="entry name" value="HAMP"/>
    <property type="match status" value="1"/>
</dbReference>
<dbReference type="SMART" id="SM00283">
    <property type="entry name" value="MA"/>
    <property type="match status" value="1"/>
</dbReference>
<dbReference type="Gene3D" id="1.10.287.950">
    <property type="entry name" value="Methyl-accepting chemotaxis protein"/>
    <property type="match status" value="1"/>
</dbReference>
<name>A0ABW5QS99_9BACL</name>
<comment type="caution">
    <text evidence="10">The sequence shown here is derived from an EMBL/GenBank/DDBJ whole genome shotgun (WGS) entry which is preliminary data.</text>
</comment>
<keyword evidence="3 7" id="KW-0472">Membrane</keyword>
<accession>A0ABW5QS99</accession>
<evidence type="ECO:0000256" key="1">
    <source>
        <dbReference type="ARBA" id="ARBA00004236"/>
    </source>
</evidence>
<evidence type="ECO:0000256" key="4">
    <source>
        <dbReference type="ARBA" id="ARBA00023224"/>
    </source>
</evidence>
<dbReference type="Pfam" id="PF00015">
    <property type="entry name" value="MCPsignal"/>
    <property type="match status" value="1"/>
</dbReference>
<dbReference type="Proteomes" id="UP001597493">
    <property type="component" value="Unassembled WGS sequence"/>
</dbReference>
<dbReference type="InterPro" id="IPR003660">
    <property type="entry name" value="HAMP_dom"/>
</dbReference>
<reference evidence="11" key="1">
    <citation type="journal article" date="2019" name="Int. J. Syst. Evol. Microbiol.">
        <title>The Global Catalogue of Microorganisms (GCM) 10K type strain sequencing project: providing services to taxonomists for standard genome sequencing and annotation.</title>
        <authorList>
            <consortium name="The Broad Institute Genomics Platform"/>
            <consortium name="The Broad Institute Genome Sequencing Center for Infectious Disease"/>
            <person name="Wu L."/>
            <person name="Ma J."/>
        </authorList>
    </citation>
    <scope>NUCLEOTIDE SEQUENCE [LARGE SCALE GENOMIC DNA]</scope>
    <source>
        <strain evidence="11">TISTR 1827</strain>
    </source>
</reference>
<keyword evidence="7" id="KW-0812">Transmembrane</keyword>
<evidence type="ECO:0000313" key="10">
    <source>
        <dbReference type="EMBL" id="MFD2659232.1"/>
    </source>
</evidence>